<comment type="caution">
    <text evidence="3">The sequence shown here is derived from an EMBL/GenBank/DDBJ whole genome shotgun (WGS) entry which is preliminary data.</text>
</comment>
<evidence type="ECO:0000259" key="2">
    <source>
        <dbReference type="SMART" id="SM00854"/>
    </source>
</evidence>
<organism evidence="3 4">
    <name type="scientific">Macrococcoides goetzii</name>
    <dbReference type="NCBI Taxonomy" id="1891097"/>
    <lineage>
        <taxon>Bacteria</taxon>
        <taxon>Bacillati</taxon>
        <taxon>Bacillota</taxon>
        <taxon>Bacilli</taxon>
        <taxon>Bacillales</taxon>
        <taxon>Staphylococcaceae</taxon>
        <taxon>Macrococcoides</taxon>
    </lineage>
</organism>
<keyword evidence="4" id="KW-1185">Reference proteome</keyword>
<comment type="similarity">
    <text evidence="1">Belongs to the CapA family.</text>
</comment>
<evidence type="ECO:0000313" key="3">
    <source>
        <dbReference type="EMBL" id="RAI79159.1"/>
    </source>
</evidence>
<dbReference type="Proteomes" id="UP000229523">
    <property type="component" value="Unassembled WGS sequence"/>
</dbReference>
<dbReference type="InterPro" id="IPR029052">
    <property type="entry name" value="Metallo-depent_PP-like"/>
</dbReference>
<dbReference type="SMART" id="SM00854">
    <property type="entry name" value="PGA_cap"/>
    <property type="match status" value="1"/>
</dbReference>
<gene>
    <name evidence="3" type="ORF">BFS35_012465</name>
</gene>
<dbReference type="PANTHER" id="PTHR33393:SF12">
    <property type="entry name" value="CAPSULE BIOSYNTHESIS PROTEIN CAPA"/>
    <property type="match status" value="1"/>
</dbReference>
<feature type="domain" description="Capsule synthesis protein CapA" evidence="2">
    <location>
        <begin position="39"/>
        <end position="277"/>
    </location>
</feature>
<proteinExistence type="inferred from homology"/>
<dbReference type="PANTHER" id="PTHR33393">
    <property type="entry name" value="POLYGLUTAMINE SYNTHESIS ACCESSORY PROTEIN RV0574C-RELATED"/>
    <property type="match status" value="1"/>
</dbReference>
<dbReference type="Gene3D" id="3.60.21.10">
    <property type="match status" value="1"/>
</dbReference>
<dbReference type="Pfam" id="PF09587">
    <property type="entry name" value="PGA_cap"/>
    <property type="match status" value="1"/>
</dbReference>
<dbReference type="InterPro" id="IPR052169">
    <property type="entry name" value="CW_Biosynth-Accessory"/>
</dbReference>
<sequence>MDKYQIKALALSVLTASQFVLPTAVLDHQIPEAQDGVVNLKSVGDVLVHGHVARHAQTANGYDFNPGFEAVKPMIENADIAIANLETPIAANELGLGDYPTFNLPPEVAQAIKNAGFDIVSNANNHALDQGQKGLHISLDYLDKMHLPYVGAYRSQEDHDKPRIIEENGVKLGFLAYTYGTNGHEPTADYDVNFIDLKKMKKDIETLKPQVDGVVVSLHMGTEYQHHENQEQRDVAQALTDYGADIVLGGHPHALEPMKQDKDSFIIYSQGNFFSGQGQMQTRLGGILSLDIKKTKDGVEVASGEFLPTYNEGDYNAGGYKTVPLMQSSLDAGTKQTQFNFINDLMTTYPSKVKVVENLSH</sequence>
<protein>
    <submittedName>
        <fullName evidence="3">CapA family protein</fullName>
    </submittedName>
</protein>
<evidence type="ECO:0000313" key="4">
    <source>
        <dbReference type="Proteomes" id="UP000229523"/>
    </source>
</evidence>
<reference evidence="3 4" key="1">
    <citation type="journal article" date="2018" name="Front. Microbiol.">
        <title>Description and Comparative Genomics of Macrococcus caseolyticus subsp. hominis subsp. nov., Macrococcus goetzii sp. nov., Macrococcus epidermidis sp. nov., and Macrococcus bohemicus sp. nov., Novel Macrococci From Human Clinical Material With Virulence Potential and Suspected Uptake of Foreign DNA by Natural Transformation.</title>
        <authorList>
            <person name="Maslanova I."/>
            <person name="Wertheimer Z."/>
            <person name="Sedlacek I."/>
            <person name="Svec P."/>
            <person name="Indrakova A."/>
            <person name="Kovarovic V."/>
            <person name="Schumann P."/>
            <person name="Sproer C."/>
            <person name="Kralova S."/>
            <person name="Sedo O."/>
            <person name="Kristofova L."/>
            <person name="Vrbovska V."/>
            <person name="Fuzik T."/>
            <person name="Petras P."/>
            <person name="Zdrahal Z."/>
            <person name="Ruzickova V."/>
            <person name="Doskar J."/>
            <person name="Pantucek R."/>
        </authorList>
    </citation>
    <scope>NUCLEOTIDE SEQUENCE [LARGE SCALE GENOMIC DNA]</scope>
    <source>
        <strain evidence="3 4">CCM 4927</strain>
    </source>
</reference>
<dbReference type="RefSeq" id="WP_099577114.1">
    <property type="nucleotide sequence ID" value="NZ_MJBI02000010.1"/>
</dbReference>
<accession>A0A2G5NUX1</accession>
<dbReference type="AlphaFoldDB" id="A0A2G5NUX1"/>
<evidence type="ECO:0000256" key="1">
    <source>
        <dbReference type="ARBA" id="ARBA00005662"/>
    </source>
</evidence>
<name>A0A2G5NUX1_9STAP</name>
<dbReference type="SUPFAM" id="SSF56300">
    <property type="entry name" value="Metallo-dependent phosphatases"/>
    <property type="match status" value="1"/>
</dbReference>
<dbReference type="InterPro" id="IPR019079">
    <property type="entry name" value="Capsule_synth_CapA"/>
</dbReference>
<dbReference type="CDD" id="cd07381">
    <property type="entry name" value="MPP_CapA"/>
    <property type="match status" value="1"/>
</dbReference>
<dbReference type="EMBL" id="MJBI02000010">
    <property type="protein sequence ID" value="RAI79159.1"/>
    <property type="molecule type" value="Genomic_DNA"/>
</dbReference>